<dbReference type="PANTHER" id="PTHR12110:SF53">
    <property type="entry name" value="BLR5974 PROTEIN"/>
    <property type="match status" value="1"/>
</dbReference>
<dbReference type="GO" id="GO:0006281">
    <property type="term" value="P:DNA repair"/>
    <property type="evidence" value="ECO:0007669"/>
    <property type="project" value="InterPro"/>
</dbReference>
<protein>
    <recommendedName>
        <fullName evidence="1">Xylose isomerase-like TIM barrel domain-containing protein</fullName>
    </recommendedName>
</protein>
<dbReference type="SUPFAM" id="SSF51658">
    <property type="entry name" value="Xylose isomerase-like"/>
    <property type="match status" value="1"/>
</dbReference>
<sequence>MSIKGVGINAHSPRINGDIELLERDLAHFKKIGFDYVEIPVDGVDGVINGKLNLENVKRVKKALRRYNLKVTAHAPGLLNLRKDNFDLQKEVFQSSIEFAWELEAKVLVYHGGNFKRRKQEGELRNLVSEREIRALKTLGELAGKRGIQICLENGASSIEELVTIVRKVNRENVGITYDFGHAFLYYSRHGGEKKFLASIKEALPYLKHIHIHDNFGRANMTSQGTPYINRLPFGEGDLHMPPGMGTIPYEKIFPLLREYKGIAMVEIDPRYEPFYEGIVKRLHKYIKETHVPFQSPI</sequence>
<dbReference type="GO" id="GO:0008270">
    <property type="term" value="F:zinc ion binding"/>
    <property type="evidence" value="ECO:0007669"/>
    <property type="project" value="InterPro"/>
</dbReference>
<evidence type="ECO:0000259" key="1">
    <source>
        <dbReference type="Pfam" id="PF01261"/>
    </source>
</evidence>
<dbReference type="InterPro" id="IPR013022">
    <property type="entry name" value="Xyl_isomerase-like_TIM-brl"/>
</dbReference>
<name>A0A0F9DUL8_9ZZZZ</name>
<dbReference type="InterPro" id="IPR001719">
    <property type="entry name" value="AP_endonuc_2"/>
</dbReference>
<dbReference type="PANTHER" id="PTHR12110">
    <property type="entry name" value="HYDROXYPYRUVATE ISOMERASE"/>
    <property type="match status" value="1"/>
</dbReference>
<dbReference type="GO" id="GO:0003677">
    <property type="term" value="F:DNA binding"/>
    <property type="evidence" value="ECO:0007669"/>
    <property type="project" value="InterPro"/>
</dbReference>
<comment type="caution">
    <text evidence="2">The sequence shown here is derived from an EMBL/GenBank/DDBJ whole genome shotgun (WGS) entry which is preliminary data.</text>
</comment>
<dbReference type="SMART" id="SM00518">
    <property type="entry name" value="AP2Ec"/>
    <property type="match status" value="1"/>
</dbReference>
<organism evidence="2">
    <name type="scientific">marine sediment metagenome</name>
    <dbReference type="NCBI Taxonomy" id="412755"/>
    <lineage>
        <taxon>unclassified sequences</taxon>
        <taxon>metagenomes</taxon>
        <taxon>ecological metagenomes</taxon>
    </lineage>
</organism>
<proteinExistence type="predicted"/>
<dbReference type="InterPro" id="IPR050312">
    <property type="entry name" value="IolE/XylAMocC-like"/>
</dbReference>
<dbReference type="InterPro" id="IPR036237">
    <property type="entry name" value="Xyl_isomerase-like_sf"/>
</dbReference>
<dbReference type="AlphaFoldDB" id="A0A0F9DUL8"/>
<accession>A0A0F9DUL8</accession>
<gene>
    <name evidence="2" type="ORF">LCGC14_2446230</name>
</gene>
<feature type="domain" description="Xylose isomerase-like TIM barrel" evidence="1">
    <location>
        <begin position="29"/>
        <end position="271"/>
    </location>
</feature>
<evidence type="ECO:0000313" key="2">
    <source>
        <dbReference type="EMBL" id="KKL21361.1"/>
    </source>
</evidence>
<reference evidence="2" key="1">
    <citation type="journal article" date="2015" name="Nature">
        <title>Complex archaea that bridge the gap between prokaryotes and eukaryotes.</title>
        <authorList>
            <person name="Spang A."/>
            <person name="Saw J.H."/>
            <person name="Jorgensen S.L."/>
            <person name="Zaremba-Niedzwiedzka K."/>
            <person name="Martijn J."/>
            <person name="Lind A.E."/>
            <person name="van Eijk R."/>
            <person name="Schleper C."/>
            <person name="Guy L."/>
            <person name="Ettema T.J."/>
        </authorList>
    </citation>
    <scope>NUCLEOTIDE SEQUENCE</scope>
</reference>
<dbReference type="Gene3D" id="3.20.20.150">
    <property type="entry name" value="Divalent-metal-dependent TIM barrel enzymes"/>
    <property type="match status" value="1"/>
</dbReference>
<dbReference type="Pfam" id="PF01261">
    <property type="entry name" value="AP_endonuc_2"/>
    <property type="match status" value="1"/>
</dbReference>
<dbReference type="EMBL" id="LAZR01037761">
    <property type="protein sequence ID" value="KKL21361.1"/>
    <property type="molecule type" value="Genomic_DNA"/>
</dbReference>